<dbReference type="STRING" id="1424294.Gferi_26480"/>
<dbReference type="RefSeq" id="WP_069981100.1">
    <property type="nucleotide sequence ID" value="NZ_CP017269.1"/>
</dbReference>
<dbReference type="Gene3D" id="3.40.50.300">
    <property type="entry name" value="P-loop containing nucleotide triphosphate hydrolases"/>
    <property type="match status" value="2"/>
</dbReference>
<feature type="coiled-coil region" evidence="1">
    <location>
        <begin position="227"/>
        <end position="289"/>
    </location>
</feature>
<keyword evidence="3" id="KW-1185">Reference proteome</keyword>
<keyword evidence="1" id="KW-0175">Coiled coil</keyword>
<feature type="coiled-coil region" evidence="1">
    <location>
        <begin position="323"/>
        <end position="400"/>
    </location>
</feature>
<dbReference type="AlphaFoldDB" id="A0A1D8GPB5"/>
<evidence type="ECO:0008006" key="4">
    <source>
        <dbReference type="Google" id="ProtNLM"/>
    </source>
</evidence>
<dbReference type="EMBL" id="CP017269">
    <property type="protein sequence ID" value="AOT72791.1"/>
    <property type="molecule type" value="Genomic_DNA"/>
</dbReference>
<sequence>MKKLRFKELIIISLVESSARKINLDADVNVFIGDNDTGKSSFIKSIYYALGATPPQVHPEWTQIMPITILKFAKDDIIYNMFRHGSYIVLFNENYEIINTFASIGNELSPYYEDFFDFKLKLTHSTSGELKTPLPSHYFLPFYIDQDVGWNKNWNSFDRLTEFKGWRKDLIEYHTGIKPNEYYILKAEKILMSELGKEITSELNALERVYLKAIEKNNSVLQVNIDVKQFEKDIEHLVIKLNEIKDIENKYRTKILDLYNEKAIIDHHIKLAESTIKELNKDYDFAEQLNETIECPTCGAMHPNTFAQRYIIAQDENRCYELLLQLNQEKGKIEAKISKENVELEEYSYKKNEIEAILNQKREEIKFNDYIENVGNSKLVDALKDELSILRNRIADIDGTIKNINKKMRKYVSGELQEEIEGYYFKLMKSFLFKLNVNKLKEETFKSISSSIKENGSDLSRALLAYTYSVLLVMEKYSSTYKCPIIIDSPLQNEQDDKNSVKILEFIRDHKPEYSQLILSCVDIHGVEFEGNIIELTDKYHFLSKDKFGEIFAEVQFIIDKAMKI</sequence>
<dbReference type="SUPFAM" id="SSF52540">
    <property type="entry name" value="P-loop containing nucleoside triphosphate hydrolases"/>
    <property type="match status" value="1"/>
</dbReference>
<accession>A0A1D8GPB5</accession>
<evidence type="ECO:0000313" key="3">
    <source>
        <dbReference type="Proteomes" id="UP000095743"/>
    </source>
</evidence>
<dbReference type="Proteomes" id="UP000095743">
    <property type="component" value="Chromosome"/>
</dbReference>
<dbReference type="InterPro" id="IPR027417">
    <property type="entry name" value="P-loop_NTPase"/>
</dbReference>
<evidence type="ECO:0000256" key="1">
    <source>
        <dbReference type="SAM" id="Coils"/>
    </source>
</evidence>
<reference evidence="2 3" key="1">
    <citation type="submission" date="2016-09" db="EMBL/GenBank/DDBJ databases">
        <title>Genomic analysis reveals versatility of anaerobic energy metabolism of Geosporobacter ferrireducens IRF9 of phylum Firmicutes.</title>
        <authorList>
            <person name="Kim S.-J."/>
        </authorList>
    </citation>
    <scope>NUCLEOTIDE SEQUENCE [LARGE SCALE GENOMIC DNA]</scope>
    <source>
        <strain evidence="2 3">IRF9</strain>
    </source>
</reference>
<evidence type="ECO:0000313" key="2">
    <source>
        <dbReference type="EMBL" id="AOT72791.1"/>
    </source>
</evidence>
<name>A0A1D8GPB5_9FIRM</name>
<organism evidence="2 3">
    <name type="scientific">Geosporobacter ferrireducens</name>
    <dbReference type="NCBI Taxonomy" id="1424294"/>
    <lineage>
        <taxon>Bacteria</taxon>
        <taxon>Bacillati</taxon>
        <taxon>Bacillota</taxon>
        <taxon>Clostridia</taxon>
        <taxon>Peptostreptococcales</taxon>
        <taxon>Thermotaleaceae</taxon>
        <taxon>Geosporobacter</taxon>
    </lineage>
</organism>
<protein>
    <recommendedName>
        <fullName evidence="4">Rad50/SbcC-type AAA domain-containing protein</fullName>
    </recommendedName>
</protein>
<dbReference type="KEGG" id="gfe:Gferi_26480"/>
<dbReference type="OrthoDB" id="9784297at2"/>
<proteinExistence type="predicted"/>
<gene>
    <name evidence="2" type="ORF">Gferi_26480</name>
</gene>